<evidence type="ECO:0000313" key="2">
    <source>
        <dbReference type="Proteomes" id="UP001217918"/>
    </source>
</evidence>
<name>A0AAD9M7L7_9PEZI</name>
<evidence type="ECO:0000313" key="1">
    <source>
        <dbReference type="EMBL" id="KAK2066647.1"/>
    </source>
</evidence>
<comment type="caution">
    <text evidence="1">The sequence shown here is derived from an EMBL/GenBank/DDBJ whole genome shotgun (WGS) entry which is preliminary data.</text>
</comment>
<reference evidence="1" key="1">
    <citation type="journal article" date="2023" name="Mol. Plant Microbe Interact.">
        <title>Elucidating the Obligate Nature and Biological Capacity of an Invasive Fungal Corn Pathogen.</title>
        <authorList>
            <person name="MacCready J.S."/>
            <person name="Roggenkamp E.M."/>
            <person name="Gdanetz K."/>
            <person name="Chilvers M.I."/>
        </authorList>
    </citation>
    <scope>NUCLEOTIDE SEQUENCE</scope>
    <source>
        <strain evidence="1">PM02</strain>
    </source>
</reference>
<sequence length="181" mass="19500">MPRRTPHSCSAGYLPWGKPSGVSPCLPFTKSRWGVLGSQGSPGGIVYLDVSFDQPAHCRIQSADIVVTLEDGEPQPDVDDAATHGSAVAHFTDLFGPPKSCSARRAGCAGAGGVGCGTEETYQRTSHWRFLGEVLSTESPAYRRFNLLKWTLMENTIDRESLRSNVLEALMQSVADELGSD</sequence>
<proteinExistence type="predicted"/>
<accession>A0AAD9M7L7</accession>
<dbReference type="AlphaFoldDB" id="A0AAD9M7L7"/>
<dbReference type="Proteomes" id="UP001217918">
    <property type="component" value="Unassembled WGS sequence"/>
</dbReference>
<protein>
    <submittedName>
        <fullName evidence="1">Uncharacterized protein</fullName>
    </submittedName>
</protein>
<gene>
    <name evidence="1" type="ORF">P8C59_000443</name>
</gene>
<keyword evidence="2" id="KW-1185">Reference proteome</keyword>
<organism evidence="1 2">
    <name type="scientific">Phyllachora maydis</name>
    <dbReference type="NCBI Taxonomy" id="1825666"/>
    <lineage>
        <taxon>Eukaryota</taxon>
        <taxon>Fungi</taxon>
        <taxon>Dikarya</taxon>
        <taxon>Ascomycota</taxon>
        <taxon>Pezizomycotina</taxon>
        <taxon>Sordariomycetes</taxon>
        <taxon>Sordariomycetidae</taxon>
        <taxon>Phyllachorales</taxon>
        <taxon>Phyllachoraceae</taxon>
        <taxon>Phyllachora</taxon>
    </lineage>
</organism>
<dbReference type="EMBL" id="JAQQPM010000001">
    <property type="protein sequence ID" value="KAK2066647.1"/>
    <property type="molecule type" value="Genomic_DNA"/>
</dbReference>